<comment type="similarity">
    <text evidence="10">Belongs to the CEP41 family.</text>
</comment>
<dbReference type="PANTHER" id="PTHR44390">
    <property type="entry name" value="CENTROSOMAL PROTEIN OF 41 KDA"/>
    <property type="match status" value="1"/>
</dbReference>
<evidence type="ECO:0000259" key="12">
    <source>
        <dbReference type="PROSITE" id="PS50206"/>
    </source>
</evidence>
<dbReference type="PROSITE" id="PS50206">
    <property type="entry name" value="RHODANESE_3"/>
    <property type="match status" value="1"/>
</dbReference>
<dbReference type="InterPro" id="IPR051889">
    <property type="entry name" value="CEP41"/>
</dbReference>
<dbReference type="EnsemblMetazoa" id="XM_038218112.1">
    <property type="protein sequence ID" value="XP_038074040.1"/>
    <property type="gene ID" value="LOC119742086"/>
</dbReference>
<feature type="region of interest" description="Disordered" evidence="11">
    <location>
        <begin position="267"/>
        <end position="303"/>
    </location>
</feature>
<evidence type="ECO:0000313" key="13">
    <source>
        <dbReference type="EnsemblMetazoa" id="XP_038074040.1"/>
    </source>
</evidence>
<dbReference type="RefSeq" id="XP_038074040.1">
    <property type="nucleotide sequence ID" value="XM_038218112.1"/>
</dbReference>
<sequence length="359" mass="39613">MSARSRNARSTTADILNKKIPENPRYKDVKSTLDTGASMSKYMAKIEEIRKNYRYKKDEIFKRMKVTTFVQLVLQVQAYQKQEEEDRYLESQASDRELVQLKEGQNGGGGDGSSPVPSIALTEGDFGEDAEVSTSRSTLQSVIKGIGEIDMENNSIPATPAVPIPEEADCPYLLLDLRDSDAYEQCHFITAKNYPTAMLSRTLNNFTKDILAYKNKPGKIIVLYDEDERIGPNAATTFVERDFNNTFLLSGGLKLAAQKFPTGLITGTLPASCRPPPPAQIGKKKPKERAPEPIRPADQTQFTDDDLDKLLSHIETCLAPSDTGSRLSRQTPRAQSSSSTVSTAGSGTASSRIHSSHWK</sequence>
<dbReference type="Proteomes" id="UP000887568">
    <property type="component" value="Unplaced"/>
</dbReference>
<dbReference type="GO" id="GO:0036064">
    <property type="term" value="C:ciliary basal body"/>
    <property type="evidence" value="ECO:0007669"/>
    <property type="project" value="TreeGrafter"/>
</dbReference>
<feature type="compositionally biased region" description="Low complexity" evidence="11">
    <location>
        <begin position="336"/>
        <end position="351"/>
    </location>
</feature>
<dbReference type="InterPro" id="IPR001763">
    <property type="entry name" value="Rhodanese-like_dom"/>
</dbReference>
<keyword evidence="6" id="KW-0653">Protein transport</keyword>
<evidence type="ECO:0000256" key="1">
    <source>
        <dbReference type="ARBA" id="ARBA00004120"/>
    </source>
</evidence>
<feature type="region of interest" description="Disordered" evidence="11">
    <location>
        <begin position="320"/>
        <end position="359"/>
    </location>
</feature>
<dbReference type="GO" id="GO:0060271">
    <property type="term" value="P:cilium assembly"/>
    <property type="evidence" value="ECO:0007669"/>
    <property type="project" value="TreeGrafter"/>
</dbReference>
<dbReference type="GO" id="GO:0005813">
    <property type="term" value="C:centrosome"/>
    <property type="evidence" value="ECO:0007669"/>
    <property type="project" value="UniProtKB-SubCell"/>
</dbReference>
<keyword evidence="9" id="KW-0966">Cell projection</keyword>
<evidence type="ECO:0000256" key="4">
    <source>
        <dbReference type="ARBA" id="ARBA00022490"/>
    </source>
</evidence>
<dbReference type="CTD" id="95681"/>
<dbReference type="CDD" id="cd00158">
    <property type="entry name" value="RHOD"/>
    <property type="match status" value="1"/>
</dbReference>
<dbReference type="OMA" id="TMCQRGF"/>
<keyword evidence="4" id="KW-0963">Cytoplasm</keyword>
<name>A0A914BDV8_PATMI</name>
<dbReference type="Gene3D" id="3.40.250.10">
    <property type="entry name" value="Rhodanese-like domain"/>
    <property type="match status" value="1"/>
</dbReference>
<dbReference type="OrthoDB" id="70250at2759"/>
<dbReference type="PANTHER" id="PTHR44390:SF1">
    <property type="entry name" value="CENTROSOMAL PROTEIN OF 41 KDA"/>
    <property type="match status" value="1"/>
</dbReference>
<keyword evidence="3" id="KW-0813">Transport</keyword>
<keyword evidence="7" id="KW-0969">Cilium</keyword>
<reference evidence="13" key="1">
    <citation type="submission" date="2022-11" db="UniProtKB">
        <authorList>
            <consortium name="EnsemblMetazoa"/>
        </authorList>
    </citation>
    <scope>IDENTIFICATION</scope>
</reference>
<evidence type="ECO:0000256" key="6">
    <source>
        <dbReference type="ARBA" id="ARBA00022927"/>
    </source>
</evidence>
<evidence type="ECO:0000256" key="10">
    <source>
        <dbReference type="ARBA" id="ARBA00038465"/>
    </source>
</evidence>
<keyword evidence="14" id="KW-1185">Reference proteome</keyword>
<feature type="region of interest" description="Disordered" evidence="11">
    <location>
        <begin position="102"/>
        <end position="121"/>
    </location>
</feature>
<keyword evidence="5" id="KW-0970">Cilium biogenesis/degradation</keyword>
<dbReference type="Pfam" id="PF00581">
    <property type="entry name" value="Rhodanese"/>
    <property type="match status" value="1"/>
</dbReference>
<dbReference type="AlphaFoldDB" id="A0A914BDV8"/>
<protein>
    <recommendedName>
        <fullName evidence="12">Rhodanese domain-containing protein</fullName>
    </recommendedName>
</protein>
<organism evidence="13 14">
    <name type="scientific">Patiria miniata</name>
    <name type="common">Bat star</name>
    <name type="synonym">Asterina miniata</name>
    <dbReference type="NCBI Taxonomy" id="46514"/>
    <lineage>
        <taxon>Eukaryota</taxon>
        <taxon>Metazoa</taxon>
        <taxon>Echinodermata</taxon>
        <taxon>Eleutherozoa</taxon>
        <taxon>Asterozoa</taxon>
        <taxon>Asteroidea</taxon>
        <taxon>Valvatacea</taxon>
        <taxon>Valvatida</taxon>
        <taxon>Asterinidae</taxon>
        <taxon>Patiria</taxon>
    </lineage>
</organism>
<feature type="compositionally biased region" description="Polar residues" evidence="11">
    <location>
        <begin position="322"/>
        <end position="335"/>
    </location>
</feature>
<dbReference type="GO" id="GO:0015031">
    <property type="term" value="P:protein transport"/>
    <property type="evidence" value="ECO:0007669"/>
    <property type="project" value="UniProtKB-KW"/>
</dbReference>
<dbReference type="InterPro" id="IPR036873">
    <property type="entry name" value="Rhodanese-like_dom_sf"/>
</dbReference>
<evidence type="ECO:0000256" key="2">
    <source>
        <dbReference type="ARBA" id="ARBA00004300"/>
    </source>
</evidence>
<evidence type="ECO:0000256" key="3">
    <source>
        <dbReference type="ARBA" id="ARBA00022448"/>
    </source>
</evidence>
<evidence type="ECO:0000256" key="9">
    <source>
        <dbReference type="ARBA" id="ARBA00023273"/>
    </source>
</evidence>
<proteinExistence type="inferred from homology"/>
<feature type="domain" description="Rhodanese" evidence="12">
    <location>
        <begin position="168"/>
        <end position="264"/>
    </location>
</feature>
<dbReference type="GeneID" id="119742086"/>
<keyword evidence="8" id="KW-0206">Cytoskeleton</keyword>
<accession>A0A914BDV8</accession>
<evidence type="ECO:0000313" key="14">
    <source>
        <dbReference type="Proteomes" id="UP000887568"/>
    </source>
</evidence>
<evidence type="ECO:0000256" key="5">
    <source>
        <dbReference type="ARBA" id="ARBA00022794"/>
    </source>
</evidence>
<evidence type="ECO:0000256" key="8">
    <source>
        <dbReference type="ARBA" id="ARBA00023212"/>
    </source>
</evidence>
<evidence type="ECO:0000256" key="7">
    <source>
        <dbReference type="ARBA" id="ARBA00023069"/>
    </source>
</evidence>
<comment type="subcellular location">
    <subcellularLocation>
        <location evidence="1">Cytoplasm</location>
        <location evidence="1">Cytoskeleton</location>
        <location evidence="1">Cilium basal body</location>
    </subcellularLocation>
    <subcellularLocation>
        <location evidence="2">Cytoplasm</location>
        <location evidence="2">Cytoskeleton</location>
        <location evidence="2">Microtubule organizing center</location>
        <location evidence="2">Centrosome</location>
    </subcellularLocation>
</comment>
<evidence type="ECO:0000256" key="11">
    <source>
        <dbReference type="SAM" id="MobiDB-lite"/>
    </source>
</evidence>
<dbReference type="SMART" id="SM00450">
    <property type="entry name" value="RHOD"/>
    <property type="match status" value="1"/>
</dbReference>
<dbReference type="SUPFAM" id="SSF52821">
    <property type="entry name" value="Rhodanese/Cell cycle control phosphatase"/>
    <property type="match status" value="1"/>
</dbReference>